<accession>A0AAP7IDW0</accession>
<feature type="transmembrane region" description="Helical" evidence="1">
    <location>
        <begin position="48"/>
        <end position="69"/>
    </location>
</feature>
<reference evidence="3" key="1">
    <citation type="submission" date="2015-11" db="EMBL/GenBank/DDBJ databases">
        <title>Genomic diversity of Staphylococcus saprophyticus strains from urinary tract infections, animal surfaces, and fermented foods.</title>
        <authorList>
            <person name="Wolfe B.E."/>
        </authorList>
    </citation>
    <scope>NUCLEOTIDE SEQUENCE [LARGE SCALE GENOMIC DNA]</scope>
    <source>
        <strain evidence="3">738_7</strain>
    </source>
</reference>
<dbReference type="Proteomes" id="UP000095464">
    <property type="component" value="Unassembled WGS sequence"/>
</dbReference>
<dbReference type="RefSeq" id="WP_069812792.1">
    <property type="nucleotide sequence ID" value="NZ_JARGCI010000009.1"/>
</dbReference>
<proteinExistence type="predicted"/>
<evidence type="ECO:0000313" key="2">
    <source>
        <dbReference type="EMBL" id="OEK57695.1"/>
    </source>
</evidence>
<dbReference type="EMBL" id="LNPX01000020">
    <property type="protein sequence ID" value="OEK57695.1"/>
    <property type="molecule type" value="Genomic_DNA"/>
</dbReference>
<evidence type="ECO:0000256" key="1">
    <source>
        <dbReference type="SAM" id="Phobius"/>
    </source>
</evidence>
<organism evidence="2 3">
    <name type="scientific">Staphylococcus equorum</name>
    <dbReference type="NCBI Taxonomy" id="246432"/>
    <lineage>
        <taxon>Bacteria</taxon>
        <taxon>Bacillati</taxon>
        <taxon>Bacillota</taxon>
        <taxon>Bacilli</taxon>
        <taxon>Bacillales</taxon>
        <taxon>Staphylococcaceae</taxon>
        <taxon>Staphylococcus</taxon>
    </lineage>
</organism>
<keyword evidence="1" id="KW-1133">Transmembrane helix</keyword>
<comment type="caution">
    <text evidence="2">The sequence shown here is derived from an EMBL/GenBank/DDBJ whole genome shotgun (WGS) entry which is preliminary data.</text>
</comment>
<evidence type="ECO:0008006" key="4">
    <source>
        <dbReference type="Google" id="ProtNLM"/>
    </source>
</evidence>
<name>A0AAP7IDW0_9STAP</name>
<gene>
    <name evidence="2" type="ORF">ASS94_05320</name>
</gene>
<feature type="transmembrane region" description="Helical" evidence="1">
    <location>
        <begin position="21"/>
        <end position="42"/>
    </location>
</feature>
<keyword evidence="1" id="KW-0472">Membrane</keyword>
<dbReference type="AlphaFoldDB" id="A0AAP7IDW0"/>
<feature type="transmembrane region" description="Helical" evidence="1">
    <location>
        <begin position="133"/>
        <end position="153"/>
    </location>
</feature>
<evidence type="ECO:0000313" key="3">
    <source>
        <dbReference type="Proteomes" id="UP000095464"/>
    </source>
</evidence>
<keyword evidence="1" id="KW-0812">Transmembrane</keyword>
<protein>
    <recommendedName>
        <fullName evidence="4">DUF3169 family protein</fullName>
    </recommendedName>
</protein>
<feature type="transmembrane region" description="Helical" evidence="1">
    <location>
        <begin position="109"/>
        <end position="127"/>
    </location>
</feature>
<sequence>MNRFSKLKNKEGKIGLNIVSGFYIVIAMVIYLISVLYIGLLGNKVNENIVYTFVPLFIGVIMVATYNFISFNRGMTETNEKIKKELLYKYKLKEENLDSFLYEQYRNHMPNTLMIISVIPAFVYLIFTNFVSVMVTFIVIIILFIALLVYYLIKFIKNISLVIAKNK</sequence>